<protein>
    <recommendedName>
        <fullName evidence="4">DUF3108 domain-containing protein</fullName>
    </recommendedName>
</protein>
<evidence type="ECO:0000256" key="1">
    <source>
        <dbReference type="SAM" id="SignalP"/>
    </source>
</evidence>
<feature type="chain" id="PRO_5046015242" description="DUF3108 domain-containing protein" evidence="1">
    <location>
        <begin position="21"/>
        <end position="235"/>
    </location>
</feature>
<organism evidence="2 3">
    <name type="scientific">Chitinophaga horti</name>
    <dbReference type="NCBI Taxonomy" id="2920382"/>
    <lineage>
        <taxon>Bacteria</taxon>
        <taxon>Pseudomonadati</taxon>
        <taxon>Bacteroidota</taxon>
        <taxon>Chitinophagia</taxon>
        <taxon>Chitinophagales</taxon>
        <taxon>Chitinophagaceae</taxon>
        <taxon>Chitinophaga</taxon>
    </lineage>
</organism>
<name>A0ABY6J255_9BACT</name>
<dbReference type="RefSeq" id="WP_264281757.1">
    <property type="nucleotide sequence ID" value="NZ_CP107006.1"/>
</dbReference>
<evidence type="ECO:0008006" key="4">
    <source>
        <dbReference type="Google" id="ProtNLM"/>
    </source>
</evidence>
<gene>
    <name evidence="2" type="ORF">MKQ68_01320</name>
</gene>
<keyword evidence="1" id="KW-0732">Signal</keyword>
<keyword evidence="3" id="KW-1185">Reference proteome</keyword>
<dbReference type="EMBL" id="CP107006">
    <property type="protein sequence ID" value="UYQ93741.1"/>
    <property type="molecule type" value="Genomic_DNA"/>
</dbReference>
<evidence type="ECO:0000313" key="3">
    <source>
        <dbReference type="Proteomes" id="UP001162741"/>
    </source>
</evidence>
<evidence type="ECO:0000313" key="2">
    <source>
        <dbReference type="EMBL" id="UYQ93741.1"/>
    </source>
</evidence>
<proteinExistence type="predicted"/>
<reference evidence="2" key="1">
    <citation type="submission" date="2022-10" db="EMBL/GenBank/DDBJ databases">
        <title>Chitinophaga sp. nov., isolated from soil.</title>
        <authorList>
            <person name="Jeon C.O."/>
        </authorList>
    </citation>
    <scope>NUCLEOTIDE SEQUENCE</scope>
    <source>
        <strain evidence="2">R8</strain>
    </source>
</reference>
<sequence length="235" mass="26438">MSSKLLNVLFLLTLPVLAAAQQRIEKVVAYYDSSAVAELYDYAPVGFEVIYKDGSSRATVGLSGGTIRWNQLTVQTDDGTFRNGQFHFNRAAIRPKRYLAHFTVSLKEAPGQQFGVDLQLPYLTDIRFRQYTDSLKRGEYFYVNVEGVYSSGRIFPLDTGRVHLSVQGAELHGQDVLLDRYDSTTKIIHVEAVYRLNSDLKIKAAIPVKQGPEDLSGLIKNEKDVLQPSRKKKGY</sequence>
<accession>A0ABY6J255</accession>
<dbReference type="Proteomes" id="UP001162741">
    <property type="component" value="Chromosome"/>
</dbReference>
<feature type="signal peptide" evidence="1">
    <location>
        <begin position="1"/>
        <end position="20"/>
    </location>
</feature>